<evidence type="ECO:0000256" key="8">
    <source>
        <dbReference type="ARBA" id="ARBA00023242"/>
    </source>
</evidence>
<dbReference type="PROSITE" id="PS50878">
    <property type="entry name" value="RT_POL"/>
    <property type="match status" value="1"/>
</dbReference>
<dbReference type="GO" id="GO:0002098">
    <property type="term" value="P:tRNA wobble uridine modification"/>
    <property type="evidence" value="ECO:0007669"/>
    <property type="project" value="InterPro"/>
</dbReference>
<dbReference type="PANTHER" id="PTHR15641:SF1">
    <property type="entry name" value="ELONGATOR COMPLEX PROTEIN 5"/>
    <property type="match status" value="1"/>
</dbReference>
<evidence type="ECO:0000256" key="5">
    <source>
        <dbReference type="ARBA" id="ARBA00020264"/>
    </source>
</evidence>
<dbReference type="Proteomes" id="UP000775213">
    <property type="component" value="Unassembled WGS sequence"/>
</dbReference>
<dbReference type="EMBL" id="JAGFBR010000011">
    <property type="protein sequence ID" value="KAH0459343.1"/>
    <property type="molecule type" value="Genomic_DNA"/>
</dbReference>
<name>A0AAV7GUI4_DENCH</name>
<evidence type="ECO:0000256" key="4">
    <source>
        <dbReference type="ARBA" id="ARBA00009567"/>
    </source>
</evidence>
<dbReference type="PANTHER" id="PTHR15641">
    <property type="entry name" value="ELONGATOR COMPLEX PROTEIN 5"/>
    <property type="match status" value="1"/>
</dbReference>
<sequence length="817" mass="93326">MAESICRSLRDGFIEGEHSPALTIKDSLQSHAGTHAFNYFLCSLAANVCAGKSQARGLVLVAFSQSPSFYLSLLKRKGMDASLLAKCLRILDCYSDPLGWKEKIRQSSGPDKPAFTESDYVCRDVKDITKLLSSILELGKGFTEGRAYFAVAIDSVSTMLKHASLPSIAGFISNLRSHAQVSSMLWLLHADLHEPRSTAVLEYMSSIVASVDPMVEITDGQKGSDNLFWLGRGLQKGRFHVRFKRRNGRVKLFNDEFHIEHTGITFSTPSSENIVVSQTLLPKLQFNLQLSEKERADRSRVLLPFEHQVREALKKMKGGKAVGPDDIPIEVWKCLGDEGISWLTKLFNTVLKTKKMPDEWRMSVLIPIFKNKGDAQDCANYRGIKLMCHTLKLWERVMEHRLRRDTNVSQNQFGFMPGRSTMEAIHLLRGLMEKYRENKEDLHMIFIDLEKAYDKVPREVLWRVLEKKEVNNAYIQIIKDMYAGAITCVQTQGGLTKYFPISIGLHQGSALSPYLFALVIDVLTRHLQEDVPWCMLFADDILLVDKTREGVEGKLELWRSTLESKGFRLSRSKTEYMECNFSNNRPSEGIVTLADQVINKSTRFRYLGSIVQSDGDIDGDIISRIQVGWLKWRNASGLLCDRKVPLKLKVKFYKMVVRPAMLYGAECWPLKEKHNSKLSVAEMRMLRWMSGFTLRDRIRNEHIREKVGVAPVEDKIRESRLRWFGHVKRRPPDDPVRKVEVLDLTYVKKGNGEPIQIYDGRRSLTESNTDLNGLQQHALSIEMEAQRMQSKGEIHYIRDSDDEQPDSDEDPDDDLDI</sequence>
<evidence type="ECO:0000256" key="7">
    <source>
        <dbReference type="ARBA" id="ARBA00022694"/>
    </source>
</evidence>
<dbReference type="AlphaFoldDB" id="A0AAV7GUI4"/>
<dbReference type="InterPro" id="IPR019519">
    <property type="entry name" value="Elp5"/>
</dbReference>
<comment type="caution">
    <text evidence="11">The sequence shown here is derived from an EMBL/GenBank/DDBJ whole genome shotgun (WGS) entry which is preliminary data.</text>
</comment>
<evidence type="ECO:0000256" key="6">
    <source>
        <dbReference type="ARBA" id="ARBA00022490"/>
    </source>
</evidence>
<evidence type="ECO:0000259" key="10">
    <source>
        <dbReference type="PROSITE" id="PS50878"/>
    </source>
</evidence>
<reference evidence="11 12" key="1">
    <citation type="journal article" date="2021" name="Hortic Res">
        <title>Chromosome-scale assembly of the Dendrobium chrysotoxum genome enhances the understanding of orchid evolution.</title>
        <authorList>
            <person name="Zhang Y."/>
            <person name="Zhang G.Q."/>
            <person name="Zhang D."/>
            <person name="Liu X.D."/>
            <person name="Xu X.Y."/>
            <person name="Sun W.H."/>
            <person name="Yu X."/>
            <person name="Zhu X."/>
            <person name="Wang Z.W."/>
            <person name="Zhao X."/>
            <person name="Zhong W.Y."/>
            <person name="Chen H."/>
            <person name="Yin W.L."/>
            <person name="Huang T."/>
            <person name="Niu S.C."/>
            <person name="Liu Z.J."/>
        </authorList>
    </citation>
    <scope>NUCLEOTIDE SEQUENCE [LARGE SCALE GENOMIC DNA]</scope>
    <source>
        <strain evidence="11">Lindl</strain>
    </source>
</reference>
<keyword evidence="12" id="KW-1185">Reference proteome</keyword>
<dbReference type="GO" id="GO:0005829">
    <property type="term" value="C:cytosol"/>
    <property type="evidence" value="ECO:0007669"/>
    <property type="project" value="TreeGrafter"/>
</dbReference>
<dbReference type="Gene3D" id="3.30.70.270">
    <property type="match status" value="1"/>
</dbReference>
<comment type="similarity">
    <text evidence="4">Belongs to the ELP5 family.</text>
</comment>
<organism evidence="11 12">
    <name type="scientific">Dendrobium chrysotoxum</name>
    <name type="common">Orchid</name>
    <dbReference type="NCBI Taxonomy" id="161865"/>
    <lineage>
        <taxon>Eukaryota</taxon>
        <taxon>Viridiplantae</taxon>
        <taxon>Streptophyta</taxon>
        <taxon>Embryophyta</taxon>
        <taxon>Tracheophyta</taxon>
        <taxon>Spermatophyta</taxon>
        <taxon>Magnoliopsida</taxon>
        <taxon>Liliopsida</taxon>
        <taxon>Asparagales</taxon>
        <taxon>Orchidaceae</taxon>
        <taxon>Epidendroideae</taxon>
        <taxon>Malaxideae</taxon>
        <taxon>Dendrobiinae</taxon>
        <taxon>Dendrobium</taxon>
    </lineage>
</organism>
<feature type="compositionally biased region" description="Acidic residues" evidence="9">
    <location>
        <begin position="800"/>
        <end position="817"/>
    </location>
</feature>
<protein>
    <recommendedName>
        <fullName evidence="5">Elongator complex protein 5</fullName>
    </recommendedName>
</protein>
<feature type="compositionally biased region" description="Basic and acidic residues" evidence="9">
    <location>
        <begin position="790"/>
        <end position="799"/>
    </location>
</feature>
<evidence type="ECO:0000256" key="3">
    <source>
        <dbReference type="ARBA" id="ARBA00005043"/>
    </source>
</evidence>
<evidence type="ECO:0000256" key="1">
    <source>
        <dbReference type="ARBA" id="ARBA00004123"/>
    </source>
</evidence>
<dbReference type="InterPro" id="IPR043502">
    <property type="entry name" value="DNA/RNA_pol_sf"/>
</dbReference>
<evidence type="ECO:0000256" key="2">
    <source>
        <dbReference type="ARBA" id="ARBA00004496"/>
    </source>
</evidence>
<comment type="pathway">
    <text evidence="3">tRNA modification; 5-methoxycarbonylmethyl-2-thiouridine-tRNA biosynthesis.</text>
</comment>
<dbReference type="CDD" id="cd01650">
    <property type="entry name" value="RT_nLTR_like"/>
    <property type="match status" value="1"/>
</dbReference>
<evidence type="ECO:0000313" key="11">
    <source>
        <dbReference type="EMBL" id="KAH0459343.1"/>
    </source>
</evidence>
<comment type="subcellular location">
    <subcellularLocation>
        <location evidence="2">Cytoplasm</location>
    </subcellularLocation>
    <subcellularLocation>
        <location evidence="1">Nucleus</location>
    </subcellularLocation>
</comment>
<dbReference type="CDD" id="cd19496">
    <property type="entry name" value="Elp5"/>
    <property type="match status" value="1"/>
</dbReference>
<evidence type="ECO:0000313" key="12">
    <source>
        <dbReference type="Proteomes" id="UP000775213"/>
    </source>
</evidence>
<accession>A0AAV7GUI4</accession>
<dbReference type="InterPro" id="IPR043128">
    <property type="entry name" value="Rev_trsase/Diguanyl_cyclase"/>
</dbReference>
<dbReference type="InterPro" id="IPR000477">
    <property type="entry name" value="RT_dom"/>
</dbReference>
<feature type="domain" description="Reverse transcriptase" evidence="10">
    <location>
        <begin position="349"/>
        <end position="611"/>
    </location>
</feature>
<gene>
    <name evidence="11" type="ORF">IEQ34_012157</name>
</gene>
<dbReference type="GO" id="GO:0033588">
    <property type="term" value="C:elongator holoenzyme complex"/>
    <property type="evidence" value="ECO:0007669"/>
    <property type="project" value="InterPro"/>
</dbReference>
<keyword evidence="8" id="KW-0539">Nucleus</keyword>
<proteinExistence type="inferred from homology"/>
<evidence type="ECO:0000256" key="9">
    <source>
        <dbReference type="SAM" id="MobiDB-lite"/>
    </source>
</evidence>
<dbReference type="SUPFAM" id="SSF56672">
    <property type="entry name" value="DNA/RNA polymerases"/>
    <property type="match status" value="1"/>
</dbReference>
<dbReference type="Pfam" id="PF10483">
    <property type="entry name" value="Elong_Iki1"/>
    <property type="match status" value="1"/>
</dbReference>
<dbReference type="Pfam" id="PF00078">
    <property type="entry name" value="RVT_1"/>
    <property type="match status" value="1"/>
</dbReference>
<feature type="region of interest" description="Disordered" evidence="9">
    <location>
        <begin position="790"/>
        <end position="817"/>
    </location>
</feature>
<keyword evidence="6" id="KW-0963">Cytoplasm</keyword>
<dbReference type="GO" id="GO:0000049">
    <property type="term" value="F:tRNA binding"/>
    <property type="evidence" value="ECO:0007669"/>
    <property type="project" value="TreeGrafter"/>
</dbReference>
<keyword evidence="7" id="KW-0819">tRNA processing</keyword>
<dbReference type="GO" id="GO:0005634">
    <property type="term" value="C:nucleus"/>
    <property type="evidence" value="ECO:0007669"/>
    <property type="project" value="UniProtKB-SubCell"/>
</dbReference>